<sequence>MADGGAGRTHPAGEGTISVLRILGWWAADYAYAGFWQVRSFFGRDQADDFTTGDRAPIVVLAGVYETWRFLEPLIVALHERGHPVHVVDALRRNQFPVQDEADQVADYLRAHDLSGVFLVAHSKGGLAGKLVMTGPEGARIRGMLAIATPFGGSRYARLLPGRVLRAFSPDDPSIVALGRELDVNARIVSIYAAFDPHIPEGSELAGAKNVVLETGGHFRILAHPRVMAELAALAE</sequence>
<protein>
    <recommendedName>
        <fullName evidence="3">Alpha/beta hydrolase family protein</fullName>
    </recommendedName>
</protein>
<dbReference type="SUPFAM" id="SSF53474">
    <property type="entry name" value="alpha/beta-Hydrolases"/>
    <property type="match status" value="1"/>
</dbReference>
<dbReference type="eggNOG" id="COG1075">
    <property type="taxonomic scope" value="Bacteria"/>
</dbReference>
<dbReference type="EMBL" id="LT629770">
    <property type="protein sequence ID" value="SDR80077.1"/>
    <property type="molecule type" value="Genomic_DNA"/>
</dbReference>
<reference evidence="1 2" key="1">
    <citation type="submission" date="2016-10" db="EMBL/GenBank/DDBJ databases">
        <authorList>
            <person name="de Groot N.N."/>
        </authorList>
    </citation>
    <scope>NUCLEOTIDE SEQUENCE [LARGE SCALE GENOMIC DNA]</scope>
    <source>
        <strain evidence="1 2">DSM 15019</strain>
    </source>
</reference>
<dbReference type="InterPro" id="IPR029058">
    <property type="entry name" value="AB_hydrolase_fold"/>
</dbReference>
<gene>
    <name evidence="1" type="ORF">SAMN04489809_0349</name>
</gene>
<evidence type="ECO:0000313" key="2">
    <source>
        <dbReference type="Proteomes" id="UP000182126"/>
    </source>
</evidence>
<accession>A0A1H1M075</accession>
<dbReference type="GeneID" id="36298400"/>
<evidence type="ECO:0000313" key="1">
    <source>
        <dbReference type="EMBL" id="SDR80077.1"/>
    </source>
</evidence>
<dbReference type="Proteomes" id="UP000182126">
    <property type="component" value="Chromosome I"/>
</dbReference>
<dbReference type="AlphaFoldDB" id="A0A1H1M075"/>
<name>A0A1H1M075_9MICO</name>
<proteinExistence type="predicted"/>
<evidence type="ECO:0008006" key="3">
    <source>
        <dbReference type="Google" id="ProtNLM"/>
    </source>
</evidence>
<organism evidence="1 2">
    <name type="scientific">Microbacterium paraoxydans</name>
    <dbReference type="NCBI Taxonomy" id="199592"/>
    <lineage>
        <taxon>Bacteria</taxon>
        <taxon>Bacillati</taxon>
        <taxon>Actinomycetota</taxon>
        <taxon>Actinomycetes</taxon>
        <taxon>Micrococcales</taxon>
        <taxon>Microbacteriaceae</taxon>
        <taxon>Microbacterium</taxon>
    </lineage>
</organism>
<dbReference type="RefSeq" id="WP_051582192.1">
    <property type="nucleotide sequence ID" value="NZ_CP064873.1"/>
</dbReference>
<dbReference type="Gene3D" id="3.40.50.1820">
    <property type="entry name" value="alpha/beta hydrolase"/>
    <property type="match status" value="1"/>
</dbReference>